<evidence type="ECO:0000313" key="2">
    <source>
        <dbReference type="EMBL" id="QGQ97859.1"/>
    </source>
</evidence>
<dbReference type="InterPro" id="IPR051465">
    <property type="entry name" value="Cell_Envelope_Struct_Comp"/>
</dbReference>
<sequence length="218" mass="23796">MPTKVVVIDSKYYAKVNSLTNSTYSIVWHPIVFEDVAQHWAKDAVNDMGSRMVIEGTGEGKFNPDQGMTRAEFAASIVRGLGLKPENGGTPFSDVKVTDWYSSAINVAYAYDLINGFEDGAFRPNDQITREQAMVIINKAMTITNLYAGLPDQSNDVILRPYMDATEASVWALSSIAKSVQSGIVSGRSSTQLAPKANISRAEVAALVKRLLQKSELI</sequence>
<keyword evidence="3" id="KW-1185">Reference proteome</keyword>
<dbReference type="AlphaFoldDB" id="A0A6B8RPB0"/>
<gene>
    <name evidence="2" type="ORF">EHS13_24710</name>
</gene>
<evidence type="ECO:0000313" key="3">
    <source>
        <dbReference type="Proteomes" id="UP000426246"/>
    </source>
</evidence>
<dbReference type="OrthoDB" id="1723494at2"/>
<feature type="domain" description="SLH" evidence="1">
    <location>
        <begin position="28"/>
        <end position="87"/>
    </location>
</feature>
<evidence type="ECO:0000259" key="1">
    <source>
        <dbReference type="PROSITE" id="PS51272"/>
    </source>
</evidence>
<dbReference type="Proteomes" id="UP000426246">
    <property type="component" value="Chromosome"/>
</dbReference>
<feature type="domain" description="SLH" evidence="1">
    <location>
        <begin position="88"/>
        <end position="151"/>
    </location>
</feature>
<dbReference type="EMBL" id="CP034235">
    <property type="protein sequence ID" value="QGQ97859.1"/>
    <property type="molecule type" value="Genomic_DNA"/>
</dbReference>
<proteinExistence type="predicted"/>
<reference evidence="3" key="1">
    <citation type="submission" date="2018-11" db="EMBL/GenBank/DDBJ databases">
        <title>Complete genome sequence of Paenibacillus sp. ML311-T8.</title>
        <authorList>
            <person name="Nam Y.-D."/>
            <person name="Kang J."/>
            <person name="Chung W.-H."/>
            <person name="Park Y.S."/>
        </authorList>
    </citation>
    <scope>NUCLEOTIDE SEQUENCE [LARGE SCALE GENOMIC DNA]</scope>
    <source>
        <strain evidence="3">ML311-T8</strain>
    </source>
</reference>
<dbReference type="PANTHER" id="PTHR43308">
    <property type="entry name" value="OUTER MEMBRANE PROTEIN ALPHA-RELATED"/>
    <property type="match status" value="1"/>
</dbReference>
<accession>A0A6B8RPB0</accession>
<dbReference type="KEGG" id="ppsc:EHS13_24710"/>
<protein>
    <submittedName>
        <fullName evidence="2">S-layer homology domain-containing protein</fullName>
    </submittedName>
</protein>
<dbReference type="InterPro" id="IPR001119">
    <property type="entry name" value="SLH_dom"/>
</dbReference>
<dbReference type="RefSeq" id="WP_155702960.1">
    <property type="nucleotide sequence ID" value="NZ_CP034235.1"/>
</dbReference>
<dbReference type="PROSITE" id="PS51272">
    <property type="entry name" value="SLH"/>
    <property type="match status" value="3"/>
</dbReference>
<dbReference type="Pfam" id="PF00395">
    <property type="entry name" value="SLH"/>
    <property type="match status" value="3"/>
</dbReference>
<organism evidence="2 3">
    <name type="scientific">Paenibacillus psychroresistens</name>
    <dbReference type="NCBI Taxonomy" id="1778678"/>
    <lineage>
        <taxon>Bacteria</taxon>
        <taxon>Bacillati</taxon>
        <taxon>Bacillota</taxon>
        <taxon>Bacilli</taxon>
        <taxon>Bacillales</taxon>
        <taxon>Paenibacillaceae</taxon>
        <taxon>Paenibacillus</taxon>
    </lineage>
</organism>
<feature type="domain" description="SLH" evidence="1">
    <location>
        <begin position="159"/>
        <end position="218"/>
    </location>
</feature>
<name>A0A6B8RPB0_9BACL</name>